<name>A0ABR2IPS9_9EUKA</name>
<gene>
    <name evidence="1" type="ORF">M9Y10_009938</name>
</gene>
<reference evidence="1 2" key="1">
    <citation type="submission" date="2024-04" db="EMBL/GenBank/DDBJ databases">
        <title>Tritrichomonas musculus Genome.</title>
        <authorList>
            <person name="Alves-Ferreira E."/>
            <person name="Grigg M."/>
            <person name="Lorenzi H."/>
            <person name="Galac M."/>
        </authorList>
    </citation>
    <scope>NUCLEOTIDE SEQUENCE [LARGE SCALE GENOMIC DNA]</scope>
    <source>
        <strain evidence="1 2">EAF2021</strain>
    </source>
</reference>
<protein>
    <submittedName>
        <fullName evidence="1">Uncharacterized protein</fullName>
    </submittedName>
</protein>
<accession>A0ABR2IPS9</accession>
<evidence type="ECO:0000313" key="1">
    <source>
        <dbReference type="EMBL" id="KAK8866969.1"/>
    </source>
</evidence>
<sequence>MKSPSRMRPNSKFENYKYDHALEDLLKTGHYKEINTNWTDRNLFYMSETKTFMEAIDNKPRKKMNPAISEDPTRSKENHIRHIIMRPLSPRKPIVIPRSTSTSVHRDKQGLEKIIKQRSQRQTTQQLPNYNITKDNQNIARHSTIPRIQLSSYGSRKPTYYWGT</sequence>
<evidence type="ECO:0000313" key="2">
    <source>
        <dbReference type="Proteomes" id="UP001470230"/>
    </source>
</evidence>
<comment type="caution">
    <text evidence="1">The sequence shown here is derived from an EMBL/GenBank/DDBJ whole genome shotgun (WGS) entry which is preliminary data.</text>
</comment>
<organism evidence="1 2">
    <name type="scientific">Tritrichomonas musculus</name>
    <dbReference type="NCBI Taxonomy" id="1915356"/>
    <lineage>
        <taxon>Eukaryota</taxon>
        <taxon>Metamonada</taxon>
        <taxon>Parabasalia</taxon>
        <taxon>Tritrichomonadida</taxon>
        <taxon>Tritrichomonadidae</taxon>
        <taxon>Tritrichomonas</taxon>
    </lineage>
</organism>
<proteinExistence type="predicted"/>
<keyword evidence="2" id="KW-1185">Reference proteome</keyword>
<dbReference type="EMBL" id="JAPFFF010000015">
    <property type="protein sequence ID" value="KAK8866969.1"/>
    <property type="molecule type" value="Genomic_DNA"/>
</dbReference>
<dbReference type="Proteomes" id="UP001470230">
    <property type="component" value="Unassembled WGS sequence"/>
</dbReference>